<dbReference type="Gene3D" id="1.20.1540.10">
    <property type="entry name" value="Rhomboid-like"/>
    <property type="match status" value="1"/>
</dbReference>
<keyword evidence="5 7" id="KW-1133">Transmembrane helix</keyword>
<feature type="domain" description="Peptidase S54 rhomboid" evidence="8">
    <location>
        <begin position="114"/>
        <end position="254"/>
    </location>
</feature>
<evidence type="ECO:0000256" key="7">
    <source>
        <dbReference type="SAM" id="Phobius"/>
    </source>
</evidence>
<name>A0ABT4U365_9ACTN</name>
<dbReference type="PANTHER" id="PTHR43731">
    <property type="entry name" value="RHOMBOID PROTEASE"/>
    <property type="match status" value="1"/>
</dbReference>
<evidence type="ECO:0000256" key="5">
    <source>
        <dbReference type="ARBA" id="ARBA00022989"/>
    </source>
</evidence>
<comment type="similarity">
    <text evidence="2">Belongs to the peptidase S54 family.</text>
</comment>
<dbReference type="GO" id="GO:0008233">
    <property type="term" value="F:peptidase activity"/>
    <property type="evidence" value="ECO:0007669"/>
    <property type="project" value="UniProtKB-KW"/>
</dbReference>
<keyword evidence="3 7" id="KW-0812">Transmembrane</keyword>
<dbReference type="SUPFAM" id="SSF57845">
    <property type="entry name" value="B-box zinc-binding domain"/>
    <property type="match status" value="1"/>
</dbReference>
<dbReference type="InterPro" id="IPR022764">
    <property type="entry name" value="Peptidase_S54_rhomboid_dom"/>
</dbReference>
<feature type="transmembrane region" description="Helical" evidence="7">
    <location>
        <begin position="277"/>
        <end position="301"/>
    </location>
</feature>
<organism evidence="9 10">
    <name type="scientific">Nocardiopsis endophytica</name>
    <dbReference type="NCBI Taxonomy" id="3018445"/>
    <lineage>
        <taxon>Bacteria</taxon>
        <taxon>Bacillati</taxon>
        <taxon>Actinomycetota</taxon>
        <taxon>Actinomycetes</taxon>
        <taxon>Streptosporangiales</taxon>
        <taxon>Nocardiopsidaceae</taxon>
        <taxon>Nocardiopsis</taxon>
    </lineage>
</organism>
<dbReference type="InterPro" id="IPR050925">
    <property type="entry name" value="Rhomboid_protease_S54"/>
</dbReference>
<dbReference type="EMBL" id="JAQFWQ010000028">
    <property type="protein sequence ID" value="MDA2811375.1"/>
    <property type="molecule type" value="Genomic_DNA"/>
</dbReference>
<comment type="subcellular location">
    <subcellularLocation>
        <location evidence="1">Membrane</location>
        <topology evidence="1">Multi-pass membrane protein</topology>
    </subcellularLocation>
</comment>
<feature type="transmembrane region" description="Helical" evidence="7">
    <location>
        <begin position="74"/>
        <end position="92"/>
    </location>
</feature>
<evidence type="ECO:0000256" key="4">
    <source>
        <dbReference type="ARBA" id="ARBA00022801"/>
    </source>
</evidence>
<feature type="transmembrane region" description="Helical" evidence="7">
    <location>
        <begin position="188"/>
        <end position="207"/>
    </location>
</feature>
<accession>A0ABT4U365</accession>
<keyword evidence="4" id="KW-0378">Hydrolase</keyword>
<sequence>MAAHPTPSSGPGAAPVCYRHPDRPARITCTRCERRICPDCMNDASVGHQCPECVAEANRRVRAPRTVFGGRPTTAPYATWTFLGLMAAGYLLQTVDWSITGAFGMNALAAVFGGEWYRMITAAFLHGGVMHLAFNAFALFVVGRQLEAWLGHVRYAALWLLSALGGSAVTVLVTAVTGLATGTLVPQLSVGASGAVFGLFGAVLVLGRRLGLDTRFVLLLLAVNLVITFLPGLNIAWTAHVGGLLTGLALGAGFGYLPRGGQGRPGSGSGPGAVHLLVAAGWALLIAAVAVASAVALIGAFGAA</sequence>
<dbReference type="Pfam" id="PF01694">
    <property type="entry name" value="Rhomboid"/>
    <property type="match status" value="1"/>
</dbReference>
<feature type="transmembrane region" description="Helical" evidence="7">
    <location>
        <begin position="155"/>
        <end position="176"/>
    </location>
</feature>
<evidence type="ECO:0000313" key="10">
    <source>
        <dbReference type="Proteomes" id="UP001527866"/>
    </source>
</evidence>
<dbReference type="Proteomes" id="UP001527866">
    <property type="component" value="Unassembled WGS sequence"/>
</dbReference>
<evidence type="ECO:0000256" key="3">
    <source>
        <dbReference type="ARBA" id="ARBA00022692"/>
    </source>
</evidence>
<evidence type="ECO:0000256" key="2">
    <source>
        <dbReference type="ARBA" id="ARBA00009045"/>
    </source>
</evidence>
<dbReference type="InterPro" id="IPR035952">
    <property type="entry name" value="Rhomboid-like_sf"/>
</dbReference>
<evidence type="ECO:0000256" key="1">
    <source>
        <dbReference type="ARBA" id="ARBA00004141"/>
    </source>
</evidence>
<feature type="transmembrane region" description="Helical" evidence="7">
    <location>
        <begin position="123"/>
        <end position="143"/>
    </location>
</feature>
<reference evidence="9 10" key="1">
    <citation type="submission" date="2023-01" db="EMBL/GenBank/DDBJ databases">
        <title>Draft genome sequence of Nocardiopsis sp. RSe5-2 isolated from halophytes.</title>
        <authorList>
            <person name="Duangmal K."/>
            <person name="Chantavorakit T."/>
        </authorList>
    </citation>
    <scope>NUCLEOTIDE SEQUENCE [LARGE SCALE GENOMIC DNA]</scope>
    <source>
        <strain evidence="9 10">RSe5-2</strain>
    </source>
</reference>
<keyword evidence="10" id="KW-1185">Reference proteome</keyword>
<keyword evidence="6 7" id="KW-0472">Membrane</keyword>
<dbReference type="SUPFAM" id="SSF144091">
    <property type="entry name" value="Rhomboid-like"/>
    <property type="match status" value="1"/>
</dbReference>
<dbReference type="PANTHER" id="PTHR43731:SF14">
    <property type="entry name" value="PRESENILIN-ASSOCIATED RHOMBOID-LIKE PROTEIN, MITOCHONDRIAL"/>
    <property type="match status" value="1"/>
</dbReference>
<evidence type="ECO:0000313" key="9">
    <source>
        <dbReference type="EMBL" id="MDA2811375.1"/>
    </source>
</evidence>
<gene>
    <name evidence="9" type="ORF">O4J56_12095</name>
</gene>
<dbReference type="RefSeq" id="WP_270685830.1">
    <property type="nucleotide sequence ID" value="NZ_JAQFWQ010000028.1"/>
</dbReference>
<proteinExistence type="inferred from homology"/>
<dbReference type="GO" id="GO:0006508">
    <property type="term" value="P:proteolysis"/>
    <property type="evidence" value="ECO:0007669"/>
    <property type="project" value="UniProtKB-KW"/>
</dbReference>
<comment type="caution">
    <text evidence="9">The sequence shown here is derived from an EMBL/GenBank/DDBJ whole genome shotgun (WGS) entry which is preliminary data.</text>
</comment>
<evidence type="ECO:0000256" key="6">
    <source>
        <dbReference type="ARBA" id="ARBA00023136"/>
    </source>
</evidence>
<protein>
    <submittedName>
        <fullName evidence="9">Rhomboid family intramembrane serine protease</fullName>
    </submittedName>
</protein>
<evidence type="ECO:0000259" key="8">
    <source>
        <dbReference type="Pfam" id="PF01694"/>
    </source>
</evidence>
<keyword evidence="9" id="KW-0645">Protease</keyword>
<feature type="transmembrane region" description="Helical" evidence="7">
    <location>
        <begin position="216"/>
        <end position="233"/>
    </location>
</feature>